<reference evidence="2" key="1">
    <citation type="submission" date="2017-02" db="UniProtKB">
        <authorList>
            <consortium name="WormBaseParasite"/>
        </authorList>
    </citation>
    <scope>IDENTIFICATION</scope>
</reference>
<name>A0A0N4W9M1_HAEPC</name>
<proteinExistence type="predicted"/>
<feature type="region of interest" description="Disordered" evidence="1">
    <location>
        <begin position="1"/>
        <end position="30"/>
    </location>
</feature>
<organism evidence="2">
    <name type="scientific">Haemonchus placei</name>
    <name type="common">Barber's pole worm</name>
    <dbReference type="NCBI Taxonomy" id="6290"/>
    <lineage>
        <taxon>Eukaryota</taxon>
        <taxon>Metazoa</taxon>
        <taxon>Ecdysozoa</taxon>
        <taxon>Nematoda</taxon>
        <taxon>Chromadorea</taxon>
        <taxon>Rhabditida</taxon>
        <taxon>Rhabditina</taxon>
        <taxon>Rhabditomorpha</taxon>
        <taxon>Strongyloidea</taxon>
        <taxon>Trichostrongylidae</taxon>
        <taxon>Haemonchus</taxon>
    </lineage>
</organism>
<dbReference type="AlphaFoldDB" id="A0A0N4W9M1"/>
<evidence type="ECO:0000256" key="1">
    <source>
        <dbReference type="SAM" id="MobiDB-lite"/>
    </source>
</evidence>
<sequence length="140" mass="13647">LLNVAASSESKSPCEDPATLEPETEEGSAMETERISFAALVFFSCAPRSWSTKLVPRDASLFKRLGGGGGGGGGAAFAGGGGGAAGGQFDVGIGTCGTEGAGGGPGAVREGLAVCCESTCCTAHSMRNLNPGMIVSAAAD</sequence>
<evidence type="ECO:0000313" key="2">
    <source>
        <dbReference type="WBParaSite" id="HPLM_0000700901-mRNA-1"/>
    </source>
</evidence>
<protein>
    <submittedName>
        <fullName evidence="2">Secreted protein</fullName>
    </submittedName>
</protein>
<accession>A0A0N4W9M1</accession>
<dbReference type="WBParaSite" id="HPLM_0000700901-mRNA-1">
    <property type="protein sequence ID" value="HPLM_0000700901-mRNA-1"/>
    <property type="gene ID" value="HPLM_0000700901"/>
</dbReference>
<feature type="compositionally biased region" description="Polar residues" evidence="1">
    <location>
        <begin position="1"/>
        <end position="11"/>
    </location>
</feature>